<dbReference type="InterPro" id="IPR001810">
    <property type="entry name" value="F-box_dom"/>
</dbReference>
<dbReference type="CDD" id="cd09917">
    <property type="entry name" value="F-box_SF"/>
    <property type="match status" value="1"/>
</dbReference>
<dbReference type="Pfam" id="PF12937">
    <property type="entry name" value="F-box-like"/>
    <property type="match status" value="1"/>
</dbReference>
<dbReference type="SUPFAM" id="SSF81383">
    <property type="entry name" value="F-box domain"/>
    <property type="match status" value="1"/>
</dbReference>
<evidence type="ECO:0000313" key="4">
    <source>
        <dbReference type="Proteomes" id="UP000321331"/>
    </source>
</evidence>
<feature type="region of interest" description="Disordered" evidence="1">
    <location>
        <begin position="53"/>
        <end position="82"/>
    </location>
</feature>
<sequence>MTDFFHAVLGGPTIEEHTKALREEDLSIRWNTSPKEIEMDHDSQMERRIGSEPLIPTRGISPSQFIRPQKDQVSPNPTEPSRLQGLPDEILLMIVSCISDPDDKPSLFVFFALRQVSRRFRRLLQAEEFITHPFSHKGCCQLCSDGCTDKYTSPTCPPGGRHCFDYKYFGEVQNKILGEALSIKGRWVARGFSDFIRSYTTCKNCQESRKDRIKAGYSTICKFSLRSRQDFLHCHSCDVDHPSVCFSQDQAKLPNGRICIANEGYIRICEHKTLTRADIQFLLPSEVPEDRPLFLTSCDHPDHKVPCNYNFDDTDQTPRVFVTNPGGFGVMLHILWQGHSGSDRSMLHQSGYLYRHKLNDSLRKIRQNGGQLFLPQRGPNTLPEWNAISEIDRSEVVSTEEDLIKLRGGWGYMNRQRRHNITILGPDRIACGHCRYDKSCIVVNYHRKIRFMDRGLSGVPHDWFHAIDKKSYVYNGPAGVPEACNNDICRNHYVGKQDPVNMWIENVNQACEIGDDRFGNRTCMLVAEEKQPYEDDRRTFESWNVHEIEESEEEPAPREQPTRTFESCEGYRTEESEEAPAPGEEPTRFNLHSLTTAILRAFDWQYWQTGRAQLSAD</sequence>
<dbReference type="Proteomes" id="UP000321331">
    <property type="component" value="Unassembled WGS sequence"/>
</dbReference>
<comment type="caution">
    <text evidence="3">The sequence shown here is derived from an EMBL/GenBank/DDBJ whole genome shotgun (WGS) entry which is preliminary data.</text>
</comment>
<name>A0A5C6SA93_FUSOC</name>
<dbReference type="InterPro" id="IPR036047">
    <property type="entry name" value="F-box-like_dom_sf"/>
</dbReference>
<organism evidence="3 4">
    <name type="scientific">Fusarium oxysporum f. sp. cubense</name>
    <dbReference type="NCBI Taxonomy" id="61366"/>
    <lineage>
        <taxon>Eukaryota</taxon>
        <taxon>Fungi</taxon>
        <taxon>Dikarya</taxon>
        <taxon>Ascomycota</taxon>
        <taxon>Pezizomycotina</taxon>
        <taxon>Sordariomycetes</taxon>
        <taxon>Hypocreomycetidae</taxon>
        <taxon>Hypocreales</taxon>
        <taxon>Nectriaceae</taxon>
        <taxon>Fusarium</taxon>
        <taxon>Fusarium oxysporum species complex</taxon>
    </lineage>
</organism>
<evidence type="ECO:0000313" key="3">
    <source>
        <dbReference type="EMBL" id="TXB95446.1"/>
    </source>
</evidence>
<proteinExistence type="predicted"/>
<evidence type="ECO:0000259" key="2">
    <source>
        <dbReference type="Pfam" id="PF12937"/>
    </source>
</evidence>
<feature type="region of interest" description="Disordered" evidence="1">
    <location>
        <begin position="547"/>
        <end position="588"/>
    </location>
</feature>
<evidence type="ECO:0000256" key="1">
    <source>
        <dbReference type="SAM" id="MobiDB-lite"/>
    </source>
</evidence>
<feature type="compositionally biased region" description="Polar residues" evidence="1">
    <location>
        <begin position="60"/>
        <end position="81"/>
    </location>
</feature>
<protein>
    <recommendedName>
        <fullName evidence="2">F-box domain-containing protein</fullName>
    </recommendedName>
</protein>
<reference evidence="3 4" key="1">
    <citation type="submission" date="2019-07" db="EMBL/GenBank/DDBJ databases">
        <title>The First High-Quality Draft Genome Sequence of the Causal Agent of the Current Panama Disease Epidemic.</title>
        <authorList>
            <person name="Warmington R.J."/>
            <person name="Kay W."/>
            <person name="Jeffries A."/>
            <person name="Bebber D."/>
            <person name="Moore K."/>
            <person name="Studholme D.J."/>
        </authorList>
    </citation>
    <scope>NUCLEOTIDE SEQUENCE [LARGE SCALE GENOMIC DNA]</scope>
    <source>
        <strain evidence="3 4">TR4</strain>
    </source>
</reference>
<dbReference type="AlphaFoldDB" id="A0A5C6SA93"/>
<feature type="domain" description="F-box" evidence="2">
    <location>
        <begin position="84"/>
        <end position="128"/>
    </location>
</feature>
<gene>
    <name evidence="3" type="ORF">FocTR4_00016009</name>
</gene>
<dbReference type="EMBL" id="VMNF01000015">
    <property type="protein sequence ID" value="TXB95446.1"/>
    <property type="molecule type" value="Genomic_DNA"/>
</dbReference>
<accession>A0A5C6SA93</accession>